<organism evidence="1 2">
    <name type="scientific">Apiospora phragmitis</name>
    <dbReference type="NCBI Taxonomy" id="2905665"/>
    <lineage>
        <taxon>Eukaryota</taxon>
        <taxon>Fungi</taxon>
        <taxon>Dikarya</taxon>
        <taxon>Ascomycota</taxon>
        <taxon>Pezizomycotina</taxon>
        <taxon>Sordariomycetes</taxon>
        <taxon>Xylariomycetidae</taxon>
        <taxon>Amphisphaeriales</taxon>
        <taxon>Apiosporaceae</taxon>
        <taxon>Apiospora</taxon>
    </lineage>
</organism>
<comment type="caution">
    <text evidence="1">The sequence shown here is derived from an EMBL/GenBank/DDBJ whole genome shotgun (WGS) entry which is preliminary data.</text>
</comment>
<gene>
    <name evidence="1" type="ORF">PG994_008925</name>
</gene>
<reference evidence="1 2" key="1">
    <citation type="submission" date="2023-01" db="EMBL/GenBank/DDBJ databases">
        <title>Analysis of 21 Apiospora genomes using comparative genomics revels a genus with tremendous synthesis potential of carbohydrate active enzymes and secondary metabolites.</title>
        <authorList>
            <person name="Sorensen T."/>
        </authorList>
    </citation>
    <scope>NUCLEOTIDE SEQUENCE [LARGE SCALE GENOMIC DNA]</scope>
    <source>
        <strain evidence="1 2">CBS 135458</strain>
    </source>
</reference>
<name>A0ABR1UIF0_9PEZI</name>
<accession>A0ABR1UIF0</accession>
<dbReference type="Proteomes" id="UP001480595">
    <property type="component" value="Unassembled WGS sequence"/>
</dbReference>
<dbReference type="RefSeq" id="XP_066713923.1">
    <property type="nucleotide sequence ID" value="XM_066860334.1"/>
</dbReference>
<evidence type="ECO:0000313" key="2">
    <source>
        <dbReference type="Proteomes" id="UP001480595"/>
    </source>
</evidence>
<keyword evidence="2" id="KW-1185">Reference proteome</keyword>
<protein>
    <submittedName>
        <fullName evidence="1">Uncharacterized protein</fullName>
    </submittedName>
</protein>
<dbReference type="EMBL" id="JAQQWL010000009">
    <property type="protein sequence ID" value="KAK8058477.1"/>
    <property type="molecule type" value="Genomic_DNA"/>
</dbReference>
<sequence length="317" mass="35545">MGAGPETVTTVFLEAALALLADGREEADIALSKLSSDRASLAATLDLKHIEVQAWNPVGKHALDVFDRLRLEPEDDQVIPNAIICLQAYKHSIEVLSVERAKATIARDEAGSRVVQWFETKGINRQMKSNHPENRTLLGLISDILIGADRLQTMESWLCKKHKAPKAVPGSPSFNRKIPWKGYLYSAMLPSLAWWNPSGAMDDALNYFSKTAEYMVNRHYISHAYPLIAIVKIMTDPHKLCLDSGGFDRCLAVVERIGLLTQDFSTQMHLTLAHLKICHPLHPDPSPWLDFLRDIELDPLHSSRFFAPKGEKVNLHK</sequence>
<dbReference type="GeneID" id="92093397"/>
<proteinExistence type="predicted"/>
<evidence type="ECO:0000313" key="1">
    <source>
        <dbReference type="EMBL" id="KAK8058477.1"/>
    </source>
</evidence>